<keyword evidence="3" id="KW-1185">Reference proteome</keyword>
<dbReference type="VEuPathDB" id="VectorBase:LLOJ006961"/>
<evidence type="ECO:0000313" key="3">
    <source>
        <dbReference type="Proteomes" id="UP000092461"/>
    </source>
</evidence>
<dbReference type="AlphaFoldDB" id="A0A1B0CQ12"/>
<organism evidence="2 3">
    <name type="scientific">Lutzomyia longipalpis</name>
    <name type="common">Sand fly</name>
    <dbReference type="NCBI Taxonomy" id="7200"/>
    <lineage>
        <taxon>Eukaryota</taxon>
        <taxon>Metazoa</taxon>
        <taxon>Ecdysozoa</taxon>
        <taxon>Arthropoda</taxon>
        <taxon>Hexapoda</taxon>
        <taxon>Insecta</taxon>
        <taxon>Pterygota</taxon>
        <taxon>Neoptera</taxon>
        <taxon>Endopterygota</taxon>
        <taxon>Diptera</taxon>
        <taxon>Nematocera</taxon>
        <taxon>Psychodoidea</taxon>
        <taxon>Psychodidae</taxon>
        <taxon>Lutzomyia</taxon>
        <taxon>Lutzomyia</taxon>
    </lineage>
</organism>
<protein>
    <submittedName>
        <fullName evidence="2">Uncharacterized protein</fullName>
    </submittedName>
</protein>
<keyword evidence="1" id="KW-0812">Transmembrane</keyword>
<dbReference type="Proteomes" id="UP000092461">
    <property type="component" value="Unassembled WGS sequence"/>
</dbReference>
<dbReference type="EMBL" id="AJWK01022910">
    <property type="status" value="NOT_ANNOTATED_CDS"/>
    <property type="molecule type" value="Genomic_DNA"/>
</dbReference>
<accession>A0A1B0CQ12</accession>
<keyword evidence="1" id="KW-1133">Transmembrane helix</keyword>
<dbReference type="EnsemblMetazoa" id="LLOJ006961-RA">
    <property type="protein sequence ID" value="LLOJ006961-PA"/>
    <property type="gene ID" value="LLOJ006961"/>
</dbReference>
<name>A0A1B0CQ12_LUTLO</name>
<reference evidence="2" key="1">
    <citation type="submission" date="2020-05" db="UniProtKB">
        <authorList>
            <consortium name="EnsemblMetazoa"/>
        </authorList>
    </citation>
    <scope>IDENTIFICATION</scope>
    <source>
        <strain evidence="2">Jacobina</strain>
    </source>
</reference>
<evidence type="ECO:0000256" key="1">
    <source>
        <dbReference type="SAM" id="Phobius"/>
    </source>
</evidence>
<keyword evidence="1" id="KW-0472">Membrane</keyword>
<evidence type="ECO:0000313" key="2">
    <source>
        <dbReference type="EnsemblMetazoa" id="LLOJ006961-PA"/>
    </source>
</evidence>
<sequence>MYYDPFLAAAAASAATADPNYRLQAAKPMTEVPAQPAIISVLIFFYLKNCFSICSLSFFFYLLLLKKFFNFPSE</sequence>
<proteinExistence type="predicted"/>
<feature type="transmembrane region" description="Helical" evidence="1">
    <location>
        <begin position="41"/>
        <end position="64"/>
    </location>
</feature>